<sequence length="251" mass="29179">MKNLEPKKIKGTGIQLLLAIMIAMHLLFVLIPFSDKSYATTDYPLYDLLDTYFMMAMIFNPIFLAGMVKKVIEIEEQHHMWALLLSFGQSVQRILLNKWKTLAYKLLLVHVCEWGVMLVLASSSTHFEINPDLLMRCGIYFLTSLFINLFFVAFFILIEMKVKKEYFSTFFSIICSMSGIICMLTSKTLSYINPFAWYVTLLNISFVKEGDTFKRLLNDLQIMTFFISLLSLLLLIQVIKNFKNSPSQKEY</sequence>
<keyword evidence="2" id="KW-1185">Reference proteome</keyword>
<evidence type="ECO:0000313" key="1">
    <source>
        <dbReference type="EMBL" id="AMB98723.1"/>
    </source>
</evidence>
<name>A0A120IAP6_9LACT</name>
<dbReference type="KEGG" id="auh:AWM75_01350"/>
<proteinExistence type="predicted"/>
<protein>
    <submittedName>
        <fullName evidence="1">Uncharacterized protein</fullName>
    </submittedName>
</protein>
<evidence type="ECO:0000313" key="2">
    <source>
        <dbReference type="Proteomes" id="UP000062260"/>
    </source>
</evidence>
<dbReference type="RefSeq" id="WP_067977384.1">
    <property type="nucleotide sequence ID" value="NZ_CP014163.1"/>
</dbReference>
<accession>A0A120IAP6</accession>
<reference evidence="2" key="2">
    <citation type="submission" date="2016-01" db="EMBL/GenBank/DDBJ databases">
        <title>Six Aerococcus type strain genome sequencing and assembly using PacBio and Illumina Hiseq.</title>
        <authorList>
            <person name="Carkaci D."/>
            <person name="Dargis R."/>
            <person name="Nielsen X.C."/>
            <person name="Skovgaard O."/>
            <person name="Fuursted K."/>
            <person name="Christensen J.J."/>
        </authorList>
    </citation>
    <scope>NUCLEOTIDE SEQUENCE [LARGE SCALE GENOMIC DNA]</scope>
    <source>
        <strain evidence="2">CCUG42038B</strain>
    </source>
</reference>
<dbReference type="STRING" id="128944.AWM75_01350"/>
<dbReference type="OrthoDB" id="1698958at2"/>
<gene>
    <name evidence="1" type="ORF">AWM75_01350</name>
</gene>
<dbReference type="EMBL" id="CP014163">
    <property type="protein sequence ID" value="AMB98723.1"/>
    <property type="molecule type" value="Genomic_DNA"/>
</dbReference>
<dbReference type="Proteomes" id="UP000062260">
    <property type="component" value="Chromosome"/>
</dbReference>
<dbReference type="AlphaFoldDB" id="A0A120IAP6"/>
<reference evidence="1 2" key="1">
    <citation type="journal article" date="2016" name="Genome Announc.">
        <title>Complete Genome Sequences of Aerococcus christensenii CCUG 28831T, Aerococcus sanguinicola CCUG 43001T, Aerococcus urinae CCUG 36881T, Aerococcus urinaeequi CCUG 28094T, Aerococcus urinaehominis CCUG 42038 BT, and Aerococcus viridans CCUG 4311T.</title>
        <authorList>
            <person name="Carkaci D."/>
            <person name="Dargis R."/>
            <person name="Nielsen X.C."/>
            <person name="Skovgaard O."/>
            <person name="Fuursted K."/>
            <person name="Christensen J.J."/>
        </authorList>
    </citation>
    <scope>NUCLEOTIDE SEQUENCE [LARGE SCALE GENOMIC DNA]</scope>
    <source>
        <strain evidence="1 2">CCUG42038B</strain>
    </source>
</reference>
<organism evidence="1 2">
    <name type="scientific">Aerococcus urinaehominis</name>
    <dbReference type="NCBI Taxonomy" id="128944"/>
    <lineage>
        <taxon>Bacteria</taxon>
        <taxon>Bacillati</taxon>
        <taxon>Bacillota</taxon>
        <taxon>Bacilli</taxon>
        <taxon>Lactobacillales</taxon>
        <taxon>Aerococcaceae</taxon>
        <taxon>Aerococcus</taxon>
    </lineage>
</organism>